<dbReference type="GO" id="GO:0003700">
    <property type="term" value="F:DNA-binding transcription factor activity"/>
    <property type="evidence" value="ECO:0007669"/>
    <property type="project" value="InterPro"/>
</dbReference>
<organism evidence="5 6">
    <name type="scientific">Paraclostridium benzoelyticum</name>
    <dbReference type="NCBI Taxonomy" id="1629550"/>
    <lineage>
        <taxon>Bacteria</taxon>
        <taxon>Bacillati</taxon>
        <taxon>Bacillota</taxon>
        <taxon>Clostridia</taxon>
        <taxon>Peptostreptococcales</taxon>
        <taxon>Peptostreptococcaceae</taxon>
        <taxon>Paraclostridium</taxon>
    </lineage>
</organism>
<dbReference type="CDD" id="cd00090">
    <property type="entry name" value="HTH_ARSR"/>
    <property type="match status" value="1"/>
</dbReference>
<gene>
    <name evidence="5" type="ORF">VN21_05245</name>
</gene>
<accession>A0A0M3DIU0</accession>
<dbReference type="Gene3D" id="1.10.10.10">
    <property type="entry name" value="Winged helix-like DNA-binding domain superfamily/Winged helix DNA-binding domain"/>
    <property type="match status" value="1"/>
</dbReference>
<proteinExistence type="predicted"/>
<dbReference type="InterPro" id="IPR000835">
    <property type="entry name" value="HTH_MarR-typ"/>
</dbReference>
<feature type="domain" description="HTH marR-type" evidence="4">
    <location>
        <begin position="10"/>
        <end position="141"/>
    </location>
</feature>
<dbReference type="Proteomes" id="UP000034407">
    <property type="component" value="Unassembled WGS sequence"/>
</dbReference>
<evidence type="ECO:0000259" key="4">
    <source>
        <dbReference type="PROSITE" id="PS50995"/>
    </source>
</evidence>
<dbReference type="GO" id="GO:0003677">
    <property type="term" value="F:DNA binding"/>
    <property type="evidence" value="ECO:0007669"/>
    <property type="project" value="UniProtKB-KW"/>
</dbReference>
<keyword evidence="2" id="KW-0238">DNA-binding</keyword>
<dbReference type="OrthoDB" id="166070at2"/>
<comment type="caution">
    <text evidence="5">The sequence shown here is derived from an EMBL/GenBank/DDBJ whole genome shotgun (WGS) entry which is preliminary data.</text>
</comment>
<evidence type="ECO:0000313" key="6">
    <source>
        <dbReference type="Proteomes" id="UP000034407"/>
    </source>
</evidence>
<name>A0A0M3DIU0_9FIRM</name>
<protein>
    <recommendedName>
        <fullName evidence="4">HTH marR-type domain-containing protein</fullName>
    </recommendedName>
</protein>
<keyword evidence="3" id="KW-0804">Transcription</keyword>
<dbReference type="SMART" id="SM00347">
    <property type="entry name" value="HTH_MARR"/>
    <property type="match status" value="1"/>
</dbReference>
<dbReference type="PATRIC" id="fig|1629550.3.peg.525"/>
<evidence type="ECO:0000256" key="1">
    <source>
        <dbReference type="ARBA" id="ARBA00023015"/>
    </source>
</evidence>
<evidence type="ECO:0000256" key="3">
    <source>
        <dbReference type="ARBA" id="ARBA00023163"/>
    </source>
</evidence>
<dbReference type="InterPro" id="IPR036390">
    <property type="entry name" value="WH_DNA-bd_sf"/>
</dbReference>
<dbReference type="InterPro" id="IPR036388">
    <property type="entry name" value="WH-like_DNA-bd_sf"/>
</dbReference>
<evidence type="ECO:0000313" key="5">
    <source>
        <dbReference type="EMBL" id="KKY02056.1"/>
    </source>
</evidence>
<dbReference type="PRINTS" id="PR00598">
    <property type="entry name" value="HTHMARR"/>
</dbReference>
<dbReference type="AlphaFoldDB" id="A0A0M3DIU0"/>
<dbReference type="RefSeq" id="WP_046822375.1">
    <property type="nucleotide sequence ID" value="NZ_LBBT01000121.1"/>
</dbReference>
<dbReference type="PANTHER" id="PTHR42756">
    <property type="entry name" value="TRANSCRIPTIONAL REGULATOR, MARR"/>
    <property type="match status" value="1"/>
</dbReference>
<keyword evidence="1" id="KW-0805">Transcription regulation</keyword>
<dbReference type="SUPFAM" id="SSF46785">
    <property type="entry name" value="Winged helix' DNA-binding domain"/>
    <property type="match status" value="1"/>
</dbReference>
<keyword evidence="6" id="KW-1185">Reference proteome</keyword>
<sequence length="147" mass="16671">MDKKDLTKTSDALFSLLIQLNNKVFNQDKMVKCSPLPPSHVKVIFYLLNNGSSSISDIASNLEISKPNMTPIIDKLLKDDLVHRTEDPNDRRIVRIALTQKALDISAEHKRRLKESLFTKLSTLSNDDLVQMQDLVSQLTNIIVKLD</sequence>
<dbReference type="Pfam" id="PF01047">
    <property type="entry name" value="MarR"/>
    <property type="match status" value="1"/>
</dbReference>
<dbReference type="PROSITE" id="PS50995">
    <property type="entry name" value="HTH_MARR_2"/>
    <property type="match status" value="1"/>
</dbReference>
<dbReference type="EMBL" id="LBBT01000121">
    <property type="protein sequence ID" value="KKY02056.1"/>
    <property type="molecule type" value="Genomic_DNA"/>
</dbReference>
<reference evidence="5 6" key="1">
    <citation type="submission" date="2015-04" db="EMBL/GenBank/DDBJ databases">
        <title>Microcin producing Clostridium sp. JC272T.</title>
        <authorList>
            <person name="Jyothsna T."/>
            <person name="Sasikala C."/>
            <person name="Ramana C."/>
        </authorList>
    </citation>
    <scope>NUCLEOTIDE SEQUENCE [LARGE SCALE GENOMIC DNA]</scope>
    <source>
        <strain evidence="5 6">JC272</strain>
    </source>
</reference>
<dbReference type="PANTHER" id="PTHR42756:SF1">
    <property type="entry name" value="TRANSCRIPTIONAL REPRESSOR OF EMRAB OPERON"/>
    <property type="match status" value="1"/>
</dbReference>
<dbReference type="InterPro" id="IPR011991">
    <property type="entry name" value="ArsR-like_HTH"/>
</dbReference>
<evidence type="ECO:0000256" key="2">
    <source>
        <dbReference type="ARBA" id="ARBA00023125"/>
    </source>
</evidence>